<comment type="caution">
    <text evidence="5">The sequence shown here is derived from an EMBL/GenBank/DDBJ whole genome shotgun (WGS) entry which is preliminary data.</text>
</comment>
<evidence type="ECO:0000256" key="4">
    <source>
        <dbReference type="SAM" id="Phobius"/>
    </source>
</evidence>
<name>A0A498H144_9EURY</name>
<evidence type="ECO:0000256" key="1">
    <source>
        <dbReference type="ARBA" id="ARBA00022737"/>
    </source>
</evidence>
<feature type="repeat" description="TPR" evidence="3">
    <location>
        <begin position="1208"/>
        <end position="1241"/>
    </location>
</feature>
<dbReference type="Gene3D" id="1.25.40.10">
    <property type="entry name" value="Tetratricopeptide repeat domain"/>
    <property type="match status" value="4"/>
</dbReference>
<dbReference type="InterPro" id="IPR050498">
    <property type="entry name" value="Ycf3"/>
</dbReference>
<dbReference type="Pfam" id="PF13432">
    <property type="entry name" value="TPR_16"/>
    <property type="match status" value="1"/>
</dbReference>
<accession>A0A498H144</accession>
<protein>
    <submittedName>
        <fullName evidence="5">Uncharacterized protein</fullName>
    </submittedName>
</protein>
<evidence type="ECO:0000313" key="6">
    <source>
        <dbReference type="Proteomes" id="UP000290932"/>
    </source>
</evidence>
<dbReference type="PANTHER" id="PTHR44858:SF1">
    <property type="entry name" value="UDP-N-ACETYLGLUCOSAMINE--PEPTIDE N-ACETYLGLUCOSAMINYLTRANSFERASE SPINDLY-RELATED"/>
    <property type="match status" value="1"/>
</dbReference>
<dbReference type="InterPro" id="IPR019734">
    <property type="entry name" value="TPR_rpt"/>
</dbReference>
<evidence type="ECO:0000313" key="5">
    <source>
        <dbReference type="EMBL" id="RXE56045.1"/>
    </source>
</evidence>
<dbReference type="Proteomes" id="UP000290932">
    <property type="component" value="Unassembled WGS sequence"/>
</dbReference>
<keyword evidence="4" id="KW-0812">Transmembrane</keyword>
<keyword evidence="2 3" id="KW-0802">TPR repeat</keyword>
<feature type="transmembrane region" description="Helical" evidence="4">
    <location>
        <begin position="68"/>
        <end position="88"/>
    </location>
</feature>
<gene>
    <name evidence="5" type="ORF">ABH15_07570</name>
</gene>
<dbReference type="EMBL" id="LHQS01000002">
    <property type="protein sequence ID" value="RXE56045.1"/>
    <property type="molecule type" value="Genomic_DNA"/>
</dbReference>
<proteinExistence type="predicted"/>
<evidence type="ECO:0000256" key="2">
    <source>
        <dbReference type="ARBA" id="ARBA00022803"/>
    </source>
</evidence>
<keyword evidence="1" id="KW-0677">Repeat</keyword>
<keyword evidence="4" id="KW-0472">Membrane</keyword>
<dbReference type="PROSITE" id="PS50005">
    <property type="entry name" value="TPR"/>
    <property type="match status" value="2"/>
</dbReference>
<feature type="transmembrane region" description="Helical" evidence="4">
    <location>
        <begin position="119"/>
        <end position="137"/>
    </location>
</feature>
<reference evidence="5 6" key="1">
    <citation type="journal article" date="2015" name="Int. J. Syst. Evol. Microbiol.">
        <title>Methanoculleus taiwanensis sp. nov., a methanogen isolated from deep marine sediment at the deformation front area near Taiwan.</title>
        <authorList>
            <person name="Weng C.Y."/>
            <person name="Chen S.C."/>
            <person name="Lai M.C."/>
            <person name="Wu S.Y."/>
            <person name="Lin S."/>
            <person name="Yang T.F."/>
            <person name="Chen P.C."/>
        </authorList>
    </citation>
    <scope>NUCLEOTIDE SEQUENCE [LARGE SCALE GENOMIC DNA]</scope>
    <source>
        <strain evidence="5 6">CYW4</strain>
    </source>
</reference>
<dbReference type="SMART" id="SM00028">
    <property type="entry name" value="TPR"/>
    <property type="match status" value="6"/>
</dbReference>
<feature type="repeat" description="TPR" evidence="3">
    <location>
        <begin position="367"/>
        <end position="400"/>
    </location>
</feature>
<keyword evidence="6" id="KW-1185">Reference proteome</keyword>
<dbReference type="InterPro" id="IPR011990">
    <property type="entry name" value="TPR-like_helical_dom_sf"/>
</dbReference>
<sequence>MSALDLASNKRGVRDTIRRKLTDALALLSHPQFARYWISHAFWYINFQISRRIGQIGSRLWQGLNKPITWLLAITVLVVLAEFVYCSLDPGSPIRITVNATTLKTSLDSIFSLNELGKIILVYFILGILVGFTRLLSKNRIYVRNFVDHTETAPMNGYLNNLLLAEFDRIESLYQNITERQTVISGRRRPVSSFDVFSRSAGSGLTPPQIRSEDFVDALKEPLSESSTVKLGLLEIPLNLLLRMFSQLIFRNFITGTLDMDGEKLLLVVQLSERGRTWIIKVEEPDTLDESDEDNTSQRNRMIKELACRIFTILTPSGSLKWEATEAFNAGLEEYQRAVQSPTEYMIRLKKAEHAFLKATAEDPEFALAHYNLGTIYTQEGKVDAAEIAFGWALHHNPRLAGACYAMAYNHFKRAKLNHSVKEEDGEKKQNPDALLESAVRYCQQAIFLQRCYPEVYDLMGFAKRLLGEHEEAIRNREIAVKQSWNKLCEKERKGHDTSEKGPDLYRHSRTNACHCMRNLAATYLYAMLYAMDQLDVGAKHRHYAAFLLADQLFHQVIALDRYDSSPLLQRGLIYYRRGEERELLNIELARLHEEIQKVGKSLEIPNSPYKNEWADYEKRRVDYEEKRKKLHEIEAGVKRKLVKMEEKKNEQNHLSEEVYAQRRGFDTVKAVLGNKKENYFSSRSKLGEIRQECKTCADSYKDAKNELPAVHRDLDGINERYCSSYSSLLPIFHQELAPTPTWEHLAESSLQYHEVWQRYERLRRHSDSEMWYGLACQSFEAALQMEQENQGYWASLAAVRASLKQNDAANAACEKATSCISSASNTCIEVVLRAYEMVENKQMRDRLKDRREWLQYLPERLKEICPALDRREIVVLGSKMPKDWWKIEFRMPKDEWERGMAFKKCAERCMNEGKHASAARLFSRAIGAFEKNYPGEIRELKLHASHAQALIAMNKHRDAHETLRKAFDLDRTCPCACQTLGDLHFSMSDLDGAIREWNKAAYCDPSDPDTPKRMGIAYLRMVEQSPKCDREALLRKAEVAFSQSIALSEGRLDSEEKNLNAEDNLGKKARAAYWLGRTKLLLNDPPNAIVHLNVARSLNYSPSLISYYLGKAYLMQNDCIMAHTCFDQVIWDLESNGKGDVPLQMQYDDRLFETISGYELLINTYLQKAGASLDHYICQDEALGLINKGMKCINKIDDDVKKLQLNAALLNHKGRIYVRQGEIYDGVKDLEDAVSLYPNANFFIHLAQAYEKQREGTTSLARRRQIAEGIRTCCNHAKALDPDNEHEKEIEDFLRRST</sequence>
<organism evidence="5 6">
    <name type="scientific">Methanoculleus taiwanensis</name>
    <dbReference type="NCBI Taxonomy" id="1550565"/>
    <lineage>
        <taxon>Archaea</taxon>
        <taxon>Methanobacteriati</taxon>
        <taxon>Methanobacteriota</taxon>
        <taxon>Stenosarchaea group</taxon>
        <taxon>Methanomicrobia</taxon>
        <taxon>Methanomicrobiales</taxon>
        <taxon>Methanomicrobiaceae</taxon>
        <taxon>Methanoculleus</taxon>
    </lineage>
</organism>
<dbReference type="SUPFAM" id="SSF48452">
    <property type="entry name" value="TPR-like"/>
    <property type="match status" value="2"/>
</dbReference>
<evidence type="ECO:0000256" key="3">
    <source>
        <dbReference type="PROSITE-ProRule" id="PRU00339"/>
    </source>
</evidence>
<keyword evidence="4" id="KW-1133">Transmembrane helix</keyword>
<dbReference type="PANTHER" id="PTHR44858">
    <property type="entry name" value="TETRATRICOPEPTIDE REPEAT PROTEIN 6"/>
    <property type="match status" value="1"/>
</dbReference>